<comment type="caution">
    <text evidence="6">The sequence shown here is derived from an EMBL/GenBank/DDBJ whole genome shotgun (WGS) entry which is preliminary data.</text>
</comment>
<evidence type="ECO:0000256" key="1">
    <source>
        <dbReference type="ARBA" id="ARBA00022679"/>
    </source>
</evidence>
<dbReference type="InterPro" id="IPR002504">
    <property type="entry name" value="NADK"/>
</dbReference>
<proteinExistence type="predicted"/>
<dbReference type="NCBIfam" id="NF003406">
    <property type="entry name" value="PRK04761.1"/>
    <property type="match status" value="1"/>
</dbReference>
<dbReference type="PANTHER" id="PTHR20275:SF0">
    <property type="entry name" value="NAD KINASE"/>
    <property type="match status" value="1"/>
</dbReference>
<dbReference type="InterPro" id="IPR016064">
    <property type="entry name" value="NAD/diacylglycerol_kinase_sf"/>
</dbReference>
<dbReference type="EC" id="2.7.1.23" evidence="6"/>
<dbReference type="Pfam" id="PF01513">
    <property type="entry name" value="NAD_kinase"/>
    <property type="match status" value="1"/>
</dbReference>
<dbReference type="RefSeq" id="WP_064775926.1">
    <property type="nucleotide sequence ID" value="NZ_LYUD01000045.1"/>
</dbReference>
<keyword evidence="2 6" id="KW-0418">Kinase</keyword>
<evidence type="ECO:0000256" key="3">
    <source>
        <dbReference type="ARBA" id="ARBA00022857"/>
    </source>
</evidence>
<comment type="catalytic activity">
    <reaction evidence="5">
        <text>NAD(+) + ATP = ADP + NADP(+) + H(+)</text>
        <dbReference type="Rhea" id="RHEA:18629"/>
        <dbReference type="ChEBI" id="CHEBI:15378"/>
        <dbReference type="ChEBI" id="CHEBI:30616"/>
        <dbReference type="ChEBI" id="CHEBI:57540"/>
        <dbReference type="ChEBI" id="CHEBI:58349"/>
        <dbReference type="ChEBI" id="CHEBI:456216"/>
        <dbReference type="EC" id="2.7.1.23"/>
    </reaction>
</comment>
<dbReference type="InterPro" id="IPR017437">
    <property type="entry name" value="ATP-NAD_kinase_PpnK-typ_C"/>
</dbReference>
<dbReference type="EMBL" id="LYUD01000045">
    <property type="protein sequence ID" value="OAZ75132.1"/>
    <property type="molecule type" value="Genomic_DNA"/>
</dbReference>
<accession>A0A1A0DKC8</accession>
<dbReference type="AlphaFoldDB" id="A0A1A0DKC8"/>
<dbReference type="SUPFAM" id="SSF111331">
    <property type="entry name" value="NAD kinase/diacylglycerol kinase-like"/>
    <property type="match status" value="1"/>
</dbReference>
<reference evidence="6 7" key="1">
    <citation type="submission" date="2016-05" db="EMBL/GenBank/DDBJ databases">
        <title>Genome sequencing of Acetobacter pasteurianus strain SRCM100623.</title>
        <authorList>
            <person name="Song Y.R."/>
        </authorList>
    </citation>
    <scope>NUCLEOTIDE SEQUENCE [LARGE SCALE GENOMIC DNA]</scope>
    <source>
        <strain evidence="6 7">SRCM100623</strain>
    </source>
</reference>
<evidence type="ECO:0000256" key="5">
    <source>
        <dbReference type="ARBA" id="ARBA00047925"/>
    </source>
</evidence>
<dbReference type="GO" id="GO:0051287">
    <property type="term" value="F:NAD binding"/>
    <property type="evidence" value="ECO:0007669"/>
    <property type="project" value="UniProtKB-ARBA"/>
</dbReference>
<gene>
    <name evidence="6" type="primary">ppnK</name>
    <name evidence="6" type="ORF">SRCM100623_00557</name>
</gene>
<keyword evidence="3" id="KW-0521">NADP</keyword>
<evidence type="ECO:0000313" key="6">
    <source>
        <dbReference type="EMBL" id="OAZ75132.1"/>
    </source>
</evidence>
<organism evidence="6 7">
    <name type="scientific">Acetobacter pasteurianus</name>
    <name type="common">Acetobacter turbidans</name>
    <dbReference type="NCBI Taxonomy" id="438"/>
    <lineage>
        <taxon>Bacteria</taxon>
        <taxon>Pseudomonadati</taxon>
        <taxon>Pseudomonadota</taxon>
        <taxon>Alphaproteobacteria</taxon>
        <taxon>Acetobacterales</taxon>
        <taxon>Acetobacteraceae</taxon>
        <taxon>Acetobacter</taxon>
    </lineage>
</organism>
<name>A0A1A0DKC8_ACEPA</name>
<dbReference type="PATRIC" id="fig|438.15.peg.629"/>
<dbReference type="GO" id="GO:0006741">
    <property type="term" value="P:NADP+ biosynthetic process"/>
    <property type="evidence" value="ECO:0007669"/>
    <property type="project" value="InterPro"/>
</dbReference>
<dbReference type="GO" id="GO:0019674">
    <property type="term" value="P:NAD+ metabolic process"/>
    <property type="evidence" value="ECO:0007669"/>
    <property type="project" value="InterPro"/>
</dbReference>
<evidence type="ECO:0000256" key="4">
    <source>
        <dbReference type="ARBA" id="ARBA00023027"/>
    </source>
</evidence>
<dbReference type="GO" id="GO:0005524">
    <property type="term" value="F:ATP binding"/>
    <property type="evidence" value="ECO:0007669"/>
    <property type="project" value="UniProtKB-ARBA"/>
</dbReference>
<dbReference type="PANTHER" id="PTHR20275">
    <property type="entry name" value="NAD KINASE"/>
    <property type="match status" value="1"/>
</dbReference>
<dbReference type="Gene3D" id="3.40.50.10330">
    <property type="entry name" value="Probable inorganic polyphosphate/atp-NAD kinase, domain 1"/>
    <property type="match status" value="1"/>
</dbReference>
<keyword evidence="1 6" id="KW-0808">Transferase</keyword>
<dbReference type="eggNOG" id="COG0061">
    <property type="taxonomic scope" value="Bacteria"/>
</dbReference>
<protein>
    <submittedName>
        <fullName evidence="6">NAD(+) kinase</fullName>
        <ecNumber evidence="6">2.7.1.23</ecNumber>
    </submittedName>
</protein>
<sequence>MTAASLTNPPSIFMRPPQHLAFMAAPTETARDELDRLVTRYGNCHPGEADVVICLGGDGFMLETLRVILEAGLTTPVYGMNCGSVGFLMNPTDEEDLPYRLAHAQAAVIHPLRMKAVTAHGEAHEALALNDVYLFRQTRQAAKLRIDVDRLVRIPELICDGALLATPAGSTAYNLSAHGPIVPLSGNLLPLTPICPFRPRRWRGALLPSSAHVGFSVLEHDKRPVAAVADSIEIRDVVSVQAWEDRELAVTLLFDPGQTLSERIAAEQFSA</sequence>
<dbReference type="OrthoDB" id="9774737at2"/>
<evidence type="ECO:0000313" key="7">
    <source>
        <dbReference type="Proteomes" id="UP000093796"/>
    </source>
</evidence>
<keyword evidence="4" id="KW-0520">NAD</keyword>
<dbReference type="Pfam" id="PF20143">
    <property type="entry name" value="NAD_kinase_C"/>
    <property type="match status" value="1"/>
</dbReference>
<evidence type="ECO:0000256" key="2">
    <source>
        <dbReference type="ARBA" id="ARBA00022777"/>
    </source>
</evidence>
<dbReference type="Proteomes" id="UP000093796">
    <property type="component" value="Unassembled WGS sequence"/>
</dbReference>
<dbReference type="Gene3D" id="2.60.200.30">
    <property type="entry name" value="Probable inorganic polyphosphate/atp-NAD kinase, domain 2"/>
    <property type="match status" value="1"/>
</dbReference>
<dbReference type="GO" id="GO:0003951">
    <property type="term" value="F:NAD+ kinase activity"/>
    <property type="evidence" value="ECO:0007669"/>
    <property type="project" value="UniProtKB-EC"/>
</dbReference>
<dbReference type="InterPro" id="IPR017438">
    <property type="entry name" value="ATP-NAD_kinase_N"/>
</dbReference>